<sequence length="367" mass="41835">MKALRLGMTDFLGSRELYRVVRQADSVKLTYTVDPSSTEGTIENELTGTDAEAFFNRLATFDFASWRVLGEPQPPLLADTRWNLAITEDDERVLRYEGGQPFPDRFNELLSLLKYTVTVPGGHFLPPIAWQLDYVRFGTLQLPKFEGPRRFLSRQLRYRRTYLIEANENRVVLRTQYAEPLSDHDVVYHDPKLVAALASKVAAAVAELGEVADLSIDSTWQPRSVLALTIQYPHGEPTRIQVDAELNRTMKMLWQTVTEAIQAFQRSSEHRDQQDAIQLGPQLMHYIKVNFRHGVKDYLYKTDIPSLQEGDLVVVPVGNEGRTLHAEVTNPHVIPPIHFPVPPDKIKQVIGLADLDDDEDEDEDDWC</sequence>
<dbReference type="Proteomes" id="UP000307517">
    <property type="component" value="Unassembled WGS sequence"/>
</dbReference>
<gene>
    <name evidence="2" type="ORF">E6L36_11135</name>
    <name evidence="1" type="ORF">H0N82_13185</name>
</gene>
<evidence type="ECO:0000313" key="4">
    <source>
        <dbReference type="Proteomes" id="UP000552935"/>
    </source>
</evidence>
<accession>A0A7X2M410</accession>
<proteinExistence type="predicted"/>
<comment type="caution">
    <text evidence="1">The sequence shown here is derived from an EMBL/GenBank/DDBJ whole genome shotgun (WGS) entry which is preliminary data.</text>
</comment>
<dbReference type="Proteomes" id="UP000552935">
    <property type="component" value="Unassembled WGS sequence"/>
</dbReference>
<dbReference type="EMBL" id="SSHM01000001">
    <property type="protein sequence ID" value="THC80867.1"/>
    <property type="molecule type" value="Genomic_DNA"/>
</dbReference>
<dbReference type="EMBL" id="JACCKI010000017">
    <property type="protein sequence ID" value="NZA06013.1"/>
    <property type="molecule type" value="Genomic_DNA"/>
</dbReference>
<evidence type="ECO:0000313" key="3">
    <source>
        <dbReference type="Proteomes" id="UP000307517"/>
    </source>
</evidence>
<evidence type="ECO:0000313" key="1">
    <source>
        <dbReference type="EMBL" id="NZA06013.1"/>
    </source>
</evidence>
<reference evidence="1 4" key="2">
    <citation type="submission" date="2020-07" db="EMBL/GenBank/DDBJ databases">
        <title>Organ Donor 1.</title>
        <authorList>
            <person name="Marsh A.J."/>
            <person name="Azcarate-Peril M.A."/>
        </authorList>
    </citation>
    <scope>NUCLEOTIDE SEQUENCE [LARGE SCALE GENOMIC DNA]</scope>
    <source>
        <strain evidence="1 4">AMC0712</strain>
    </source>
</reference>
<dbReference type="AlphaFoldDB" id="A0A7X2M410"/>
<protein>
    <submittedName>
        <fullName evidence="1">Uncharacterized protein</fullName>
    </submittedName>
</protein>
<name>A0A7X2M410_LACRH</name>
<organism evidence="1 4">
    <name type="scientific">Lacticaseibacillus rhamnosus</name>
    <name type="common">Lactobacillus rhamnosus</name>
    <dbReference type="NCBI Taxonomy" id="47715"/>
    <lineage>
        <taxon>Bacteria</taxon>
        <taxon>Bacillati</taxon>
        <taxon>Bacillota</taxon>
        <taxon>Bacilli</taxon>
        <taxon>Lactobacillales</taxon>
        <taxon>Lactobacillaceae</taxon>
        <taxon>Lacticaseibacillus</taxon>
    </lineage>
</organism>
<evidence type="ECO:0000313" key="2">
    <source>
        <dbReference type="EMBL" id="THC80867.1"/>
    </source>
</evidence>
<reference evidence="2 3" key="1">
    <citation type="submission" date="2019-04" db="EMBL/GenBank/DDBJ databases">
        <title>Genome Announcement to Ensure Probiotic Safety of Lactobacillus rhamnosus UBLR-58.</title>
        <authorList>
            <person name="Sulthana A."/>
            <person name="Lakshmi S.G."/>
            <person name="Madempudi R.S."/>
        </authorList>
    </citation>
    <scope>NUCLEOTIDE SEQUENCE [LARGE SCALE GENOMIC DNA]</scope>
    <source>
        <strain evidence="2 3">UBLR-58</strain>
    </source>
</reference>
<dbReference type="RefSeq" id="WP_005692003.1">
    <property type="nucleotide sequence ID" value="NZ_CABHIZ010000009.1"/>
</dbReference>